<comment type="subcellular location">
    <subcellularLocation>
        <location evidence="2">Cell membrane</location>
        <topology evidence="2">Multi-pass membrane protein</topology>
    </subcellularLocation>
</comment>
<dbReference type="OrthoDB" id="9810730at2"/>
<dbReference type="SMART" id="SM00091">
    <property type="entry name" value="PAS"/>
    <property type="match status" value="4"/>
</dbReference>
<dbReference type="CDD" id="cd00156">
    <property type="entry name" value="REC"/>
    <property type="match status" value="1"/>
</dbReference>
<dbReference type="Gene3D" id="6.10.340.10">
    <property type="match status" value="1"/>
</dbReference>
<evidence type="ECO:0000313" key="25">
    <source>
        <dbReference type="Proteomes" id="UP000184268"/>
    </source>
</evidence>
<dbReference type="CDD" id="cd00130">
    <property type="entry name" value="PAS"/>
    <property type="match status" value="4"/>
</dbReference>
<dbReference type="SUPFAM" id="SSF55785">
    <property type="entry name" value="PYP-like sensor domain (PAS domain)"/>
    <property type="match status" value="4"/>
</dbReference>
<dbReference type="GO" id="GO:0000155">
    <property type="term" value="F:phosphorelay sensor kinase activity"/>
    <property type="evidence" value="ECO:0007669"/>
    <property type="project" value="InterPro"/>
</dbReference>
<gene>
    <name evidence="24" type="ORF">SAMN02745129_2925</name>
</gene>
<dbReference type="InterPro" id="IPR000700">
    <property type="entry name" value="PAS-assoc_C"/>
</dbReference>
<feature type="domain" description="Response regulatory" evidence="20">
    <location>
        <begin position="1291"/>
        <end position="1406"/>
    </location>
</feature>
<keyword evidence="7 18" id="KW-0812">Transmembrane</keyword>
<dbReference type="InterPro" id="IPR013767">
    <property type="entry name" value="PAS_fold"/>
</dbReference>
<feature type="transmembrane region" description="Helical" evidence="18">
    <location>
        <begin position="304"/>
        <end position="323"/>
    </location>
</feature>
<dbReference type="InterPro" id="IPR036097">
    <property type="entry name" value="HisK_dim/P_sf"/>
</dbReference>
<evidence type="ECO:0000259" key="21">
    <source>
        <dbReference type="PROSITE" id="PS50112"/>
    </source>
</evidence>
<feature type="transmembrane region" description="Helical" evidence="18">
    <location>
        <begin position="14"/>
        <end position="36"/>
    </location>
</feature>
<evidence type="ECO:0000256" key="1">
    <source>
        <dbReference type="ARBA" id="ARBA00000085"/>
    </source>
</evidence>
<dbReference type="STRING" id="299255.SAMN02745129_2925"/>
<dbReference type="Gene3D" id="3.30.450.20">
    <property type="entry name" value="PAS domain"/>
    <property type="match status" value="5"/>
</dbReference>
<dbReference type="Pfam" id="PF00072">
    <property type="entry name" value="Response_reg"/>
    <property type="match status" value="2"/>
</dbReference>
<dbReference type="Pfam" id="PF13426">
    <property type="entry name" value="PAS_9"/>
    <property type="match status" value="1"/>
</dbReference>
<evidence type="ECO:0000256" key="12">
    <source>
        <dbReference type="ARBA" id="ARBA00023012"/>
    </source>
</evidence>
<dbReference type="InterPro" id="IPR004358">
    <property type="entry name" value="Sig_transdc_His_kin-like_C"/>
</dbReference>
<dbReference type="PANTHER" id="PTHR45339">
    <property type="entry name" value="HYBRID SIGNAL TRANSDUCTION HISTIDINE KINASE J"/>
    <property type="match status" value="1"/>
</dbReference>
<dbReference type="CDD" id="cd16922">
    <property type="entry name" value="HATPase_EvgS-ArcB-TorS-like"/>
    <property type="match status" value="1"/>
</dbReference>
<evidence type="ECO:0000256" key="7">
    <source>
        <dbReference type="ARBA" id="ARBA00022692"/>
    </source>
</evidence>
<keyword evidence="6" id="KW-0808">Transferase</keyword>
<dbReference type="NCBIfam" id="TIGR00229">
    <property type="entry name" value="sensory_box"/>
    <property type="match status" value="3"/>
</dbReference>
<dbReference type="PROSITE" id="PS50894">
    <property type="entry name" value="HPT"/>
    <property type="match status" value="1"/>
</dbReference>
<dbReference type="SMART" id="SM00086">
    <property type="entry name" value="PAC"/>
    <property type="match status" value="4"/>
</dbReference>
<dbReference type="InterPro" id="IPR035965">
    <property type="entry name" value="PAS-like_dom_sf"/>
</dbReference>
<dbReference type="FunFam" id="1.10.287.130:FF:000002">
    <property type="entry name" value="Two-component osmosensing histidine kinase"/>
    <property type="match status" value="1"/>
</dbReference>
<dbReference type="Gene3D" id="3.30.565.10">
    <property type="entry name" value="Histidine kinase-like ATPase, C-terminal domain"/>
    <property type="match status" value="1"/>
</dbReference>
<name>A0A1M5VRL8_9GAMM</name>
<dbReference type="InterPro" id="IPR005467">
    <property type="entry name" value="His_kinase_dom"/>
</dbReference>
<evidence type="ECO:0000256" key="4">
    <source>
        <dbReference type="ARBA" id="ARBA00022475"/>
    </source>
</evidence>
<dbReference type="EMBL" id="FQXG01000004">
    <property type="protein sequence ID" value="SHH77563.1"/>
    <property type="molecule type" value="Genomic_DNA"/>
</dbReference>
<evidence type="ECO:0000256" key="5">
    <source>
        <dbReference type="ARBA" id="ARBA00022553"/>
    </source>
</evidence>
<evidence type="ECO:0000256" key="10">
    <source>
        <dbReference type="ARBA" id="ARBA00022840"/>
    </source>
</evidence>
<feature type="domain" description="PAS" evidence="21">
    <location>
        <begin position="504"/>
        <end position="557"/>
    </location>
</feature>
<feature type="domain" description="PAS" evidence="21">
    <location>
        <begin position="766"/>
        <end position="836"/>
    </location>
</feature>
<evidence type="ECO:0000256" key="18">
    <source>
        <dbReference type="SAM" id="Phobius"/>
    </source>
</evidence>
<dbReference type="InterPro" id="IPR001789">
    <property type="entry name" value="Sig_transdc_resp-reg_receiver"/>
</dbReference>
<dbReference type="SUPFAM" id="SSF55874">
    <property type="entry name" value="ATPase domain of HSP90 chaperone/DNA topoisomerase II/histidine kinase"/>
    <property type="match status" value="1"/>
</dbReference>
<dbReference type="InterPro" id="IPR003594">
    <property type="entry name" value="HATPase_dom"/>
</dbReference>
<dbReference type="GO" id="GO:0006355">
    <property type="term" value="P:regulation of DNA-templated transcription"/>
    <property type="evidence" value="ECO:0007669"/>
    <property type="project" value="InterPro"/>
</dbReference>
<dbReference type="SMART" id="SM00388">
    <property type="entry name" value="HisKA"/>
    <property type="match status" value="1"/>
</dbReference>
<evidence type="ECO:0000256" key="2">
    <source>
        <dbReference type="ARBA" id="ARBA00004651"/>
    </source>
</evidence>
<keyword evidence="9" id="KW-0418">Kinase</keyword>
<keyword evidence="8" id="KW-0547">Nucleotide-binding</keyword>
<dbReference type="InterPro" id="IPR036890">
    <property type="entry name" value="HATPase_C_sf"/>
</dbReference>
<dbReference type="PROSITE" id="PS50110">
    <property type="entry name" value="RESPONSE_REGULATORY"/>
    <property type="match status" value="2"/>
</dbReference>
<keyword evidence="5 17" id="KW-0597">Phosphoprotein</keyword>
<feature type="domain" description="PAC" evidence="22">
    <location>
        <begin position="840"/>
        <end position="891"/>
    </location>
</feature>
<feature type="domain" description="PAC" evidence="22">
    <location>
        <begin position="458"/>
        <end position="510"/>
    </location>
</feature>
<keyword evidence="10" id="KW-0067">ATP-binding</keyword>
<feature type="domain" description="Histidine kinase" evidence="19">
    <location>
        <begin position="909"/>
        <end position="1130"/>
    </location>
</feature>
<dbReference type="InterPro" id="IPR013655">
    <property type="entry name" value="PAS_fold_3"/>
</dbReference>
<dbReference type="Gene3D" id="3.40.50.2300">
    <property type="match status" value="2"/>
</dbReference>
<dbReference type="InterPro" id="IPR003661">
    <property type="entry name" value="HisK_dim/P_dom"/>
</dbReference>
<dbReference type="Gene3D" id="1.20.120.160">
    <property type="entry name" value="HPT domain"/>
    <property type="match status" value="1"/>
</dbReference>
<dbReference type="Pfam" id="PF01627">
    <property type="entry name" value="Hpt"/>
    <property type="match status" value="1"/>
</dbReference>
<dbReference type="Pfam" id="PF02518">
    <property type="entry name" value="HATPase_c"/>
    <property type="match status" value="1"/>
</dbReference>
<dbReference type="InterPro" id="IPR036641">
    <property type="entry name" value="HPT_dom_sf"/>
</dbReference>
<evidence type="ECO:0000259" key="19">
    <source>
        <dbReference type="PROSITE" id="PS50109"/>
    </source>
</evidence>
<proteinExistence type="predicted"/>
<evidence type="ECO:0000256" key="15">
    <source>
        <dbReference type="ARBA" id="ARBA00068150"/>
    </source>
</evidence>
<keyword evidence="11 18" id="KW-1133">Transmembrane helix</keyword>
<evidence type="ECO:0000259" key="20">
    <source>
        <dbReference type="PROSITE" id="PS50110"/>
    </source>
</evidence>
<comment type="catalytic activity">
    <reaction evidence="1">
        <text>ATP + protein L-histidine = ADP + protein N-phospho-L-histidine.</text>
        <dbReference type="EC" id="2.7.13.3"/>
    </reaction>
</comment>
<comment type="subunit">
    <text evidence="14">At low DSF concentrations, interacts with RpfF.</text>
</comment>
<evidence type="ECO:0000256" key="6">
    <source>
        <dbReference type="ARBA" id="ARBA00022679"/>
    </source>
</evidence>
<evidence type="ECO:0000256" key="8">
    <source>
        <dbReference type="ARBA" id="ARBA00022741"/>
    </source>
</evidence>
<feature type="domain" description="Response regulatory" evidence="20">
    <location>
        <begin position="1146"/>
        <end position="1262"/>
    </location>
</feature>
<dbReference type="SUPFAM" id="SSF52172">
    <property type="entry name" value="CheY-like"/>
    <property type="match status" value="2"/>
</dbReference>
<dbReference type="PROSITE" id="PS50109">
    <property type="entry name" value="HIS_KIN"/>
    <property type="match status" value="1"/>
</dbReference>
<evidence type="ECO:0000259" key="23">
    <source>
        <dbReference type="PROSITE" id="PS50894"/>
    </source>
</evidence>
<evidence type="ECO:0000259" key="22">
    <source>
        <dbReference type="PROSITE" id="PS50113"/>
    </source>
</evidence>
<accession>A0A1M5VRL8</accession>
<evidence type="ECO:0000256" key="3">
    <source>
        <dbReference type="ARBA" id="ARBA00012438"/>
    </source>
</evidence>
<dbReference type="Gene3D" id="1.10.287.130">
    <property type="match status" value="1"/>
</dbReference>
<organism evidence="24 25">
    <name type="scientific">Ferrimonas marina</name>
    <dbReference type="NCBI Taxonomy" id="299255"/>
    <lineage>
        <taxon>Bacteria</taxon>
        <taxon>Pseudomonadati</taxon>
        <taxon>Pseudomonadota</taxon>
        <taxon>Gammaproteobacteria</taxon>
        <taxon>Alteromonadales</taxon>
        <taxon>Ferrimonadaceae</taxon>
        <taxon>Ferrimonas</taxon>
    </lineage>
</organism>
<protein>
    <recommendedName>
        <fullName evidence="15">Sensory/regulatory protein RpfC</fullName>
        <ecNumber evidence="3">2.7.13.3</ecNumber>
    </recommendedName>
</protein>
<dbReference type="Pfam" id="PF00512">
    <property type="entry name" value="HisKA"/>
    <property type="match status" value="1"/>
</dbReference>
<dbReference type="EC" id="2.7.13.3" evidence="3"/>
<feature type="domain" description="HPt" evidence="23">
    <location>
        <begin position="1444"/>
        <end position="1532"/>
    </location>
</feature>
<evidence type="ECO:0000256" key="16">
    <source>
        <dbReference type="PROSITE-ProRule" id="PRU00110"/>
    </source>
</evidence>
<dbReference type="RefSeq" id="WP_067657034.1">
    <property type="nucleotide sequence ID" value="NZ_FQXG01000004.1"/>
</dbReference>
<dbReference type="PRINTS" id="PR00344">
    <property type="entry name" value="BCTRLSENSOR"/>
</dbReference>
<dbReference type="CDD" id="cd00082">
    <property type="entry name" value="HisKA"/>
    <property type="match status" value="1"/>
</dbReference>
<dbReference type="PANTHER" id="PTHR45339:SF1">
    <property type="entry name" value="HYBRID SIGNAL TRANSDUCTION HISTIDINE KINASE J"/>
    <property type="match status" value="1"/>
</dbReference>
<dbReference type="CDD" id="cd00088">
    <property type="entry name" value="HPT"/>
    <property type="match status" value="1"/>
</dbReference>
<dbReference type="Pfam" id="PF22673">
    <property type="entry name" value="MCP-like_PDC_1"/>
    <property type="match status" value="1"/>
</dbReference>
<dbReference type="GO" id="GO:0005886">
    <property type="term" value="C:plasma membrane"/>
    <property type="evidence" value="ECO:0007669"/>
    <property type="project" value="UniProtKB-SubCell"/>
</dbReference>
<evidence type="ECO:0000256" key="9">
    <source>
        <dbReference type="ARBA" id="ARBA00022777"/>
    </source>
</evidence>
<evidence type="ECO:0000256" key="14">
    <source>
        <dbReference type="ARBA" id="ARBA00064003"/>
    </source>
</evidence>
<evidence type="ECO:0000256" key="13">
    <source>
        <dbReference type="ARBA" id="ARBA00023136"/>
    </source>
</evidence>
<keyword evidence="12" id="KW-0902">Two-component regulatory system</keyword>
<dbReference type="Proteomes" id="UP000184268">
    <property type="component" value="Unassembled WGS sequence"/>
</dbReference>
<dbReference type="FunFam" id="3.30.565.10:FF:000010">
    <property type="entry name" value="Sensor histidine kinase RcsC"/>
    <property type="match status" value="1"/>
</dbReference>
<dbReference type="PROSITE" id="PS50113">
    <property type="entry name" value="PAC"/>
    <property type="match status" value="3"/>
</dbReference>
<feature type="modified residue" description="4-aspartylphosphate" evidence="17">
    <location>
        <position position="1196"/>
    </location>
</feature>
<dbReference type="InterPro" id="IPR001610">
    <property type="entry name" value="PAC"/>
</dbReference>
<feature type="domain" description="PAC" evidence="22">
    <location>
        <begin position="581"/>
        <end position="633"/>
    </location>
</feature>
<dbReference type="SMART" id="SM00448">
    <property type="entry name" value="REC"/>
    <property type="match status" value="2"/>
</dbReference>
<dbReference type="Pfam" id="PF08447">
    <property type="entry name" value="PAS_3"/>
    <property type="match status" value="1"/>
</dbReference>
<dbReference type="InterPro" id="IPR000014">
    <property type="entry name" value="PAS"/>
</dbReference>
<feature type="modified residue" description="4-aspartylphosphate" evidence="17">
    <location>
        <position position="1340"/>
    </location>
</feature>
<evidence type="ECO:0000256" key="11">
    <source>
        <dbReference type="ARBA" id="ARBA00022989"/>
    </source>
</evidence>
<dbReference type="CDD" id="cd17546">
    <property type="entry name" value="REC_hyHK_CKI1_RcsC-like"/>
    <property type="match status" value="1"/>
</dbReference>
<dbReference type="PROSITE" id="PS50112">
    <property type="entry name" value="PAS"/>
    <property type="match status" value="3"/>
</dbReference>
<keyword evidence="4" id="KW-1003">Cell membrane</keyword>
<dbReference type="Pfam" id="PF00989">
    <property type="entry name" value="PAS"/>
    <property type="match status" value="2"/>
</dbReference>
<dbReference type="SUPFAM" id="SSF47226">
    <property type="entry name" value="Histidine-containing phosphotransfer domain, HPT domain"/>
    <property type="match status" value="1"/>
</dbReference>
<reference evidence="24 25" key="1">
    <citation type="submission" date="2016-11" db="EMBL/GenBank/DDBJ databases">
        <authorList>
            <person name="Jaros S."/>
            <person name="Januszkiewicz K."/>
            <person name="Wedrychowicz H."/>
        </authorList>
    </citation>
    <scope>NUCLEOTIDE SEQUENCE [LARGE SCALE GENOMIC DNA]</scope>
    <source>
        <strain evidence="24 25">DSM 16917</strain>
    </source>
</reference>
<keyword evidence="13 18" id="KW-0472">Membrane</keyword>
<feature type="domain" description="PAS" evidence="21">
    <location>
        <begin position="634"/>
        <end position="711"/>
    </location>
</feature>
<dbReference type="GO" id="GO:0005524">
    <property type="term" value="F:ATP binding"/>
    <property type="evidence" value="ECO:0007669"/>
    <property type="project" value="UniProtKB-KW"/>
</dbReference>
<keyword evidence="25" id="KW-1185">Reference proteome</keyword>
<dbReference type="InterPro" id="IPR011006">
    <property type="entry name" value="CheY-like_superfamily"/>
</dbReference>
<evidence type="ECO:0000256" key="17">
    <source>
        <dbReference type="PROSITE-ProRule" id="PRU00169"/>
    </source>
</evidence>
<evidence type="ECO:0000313" key="24">
    <source>
        <dbReference type="EMBL" id="SHH77563.1"/>
    </source>
</evidence>
<sequence length="1626" mass="182418">MNKSATPPPLRRQVVWQLVLPMVFLLALGMGINLYLEQKRWYADVNDELEEELILAVERLDSLLDNVSQTINLTVTHLKTQSLPGDERLYRLTRQHLNNDPDIYGSAIALEPSLYGRRFAPYSWQDQNGRHSMDIAANAYDYTDGSWDWWELPRTTNKAVWTPAYFDENAGNVLMTTYSAPIYIDGVFNGVVTADLELENLADRLQMSSSELMVADKQGRLIAHERTEMILTAEIGDLLADTEENRQLRSETDTLKSGFRRLKLANGSYLVLAYRRMPVTDWLVVLFRPAAVVDAPIYAEYRRVLMQLVTFSLLFALITWLLGNRLLSPLQQLRERVGQLQRGGCDMTPLANPGTEELQALDHALLAMADTLAEREKRLQDAHGTRLAGLLEGMGDGAFYFSMDAEGCLIRVSDSVQSALGYEPEIFCHKFARLLTDNPANEANWRYQRQVLAGEPVPPHPLELRHQDGRVRQFNVYLQPIRDEQDQVIGAEAMLTDISDEVEAGRWYQSIIEAAPDAILLVEPEGRIVYLNEQAEKLTGYDKQELLGQAVEILLPKGFRGHHPTLRQRFTQDSHPRPMGLNKDLSLLRKDGLELAVEISLSQLPEVPGRKRKISAIIRDITARKRSELALKQAKRQLEAITESVPGVVFQVVIEGPPSGPRCTFISAGITAALGLTQQQVLEDIRSLFNQVHPDDRSILRNALKESLNPHQDWRSEMRIAPIGGDYRWFVIGARSDEAASGLPRWTGFMVDITEQKAMAKQLEASEAHFRALFDNAGIGIVTLSDKGVINAMNERFTQFAARDEQQLVGQHISLLLPGEERDHFATEIEPLLSGERRHLAKELRYRKADGELRWADIRLVRLGTSSPETALVLTMSDITERRQVNEALKQAKSAADTASQAKSDFLANMSHEIRTPMNAIIGMTQLCMQTELQPRQADYLSKIHSASQTLLGLLNDVLDYSKIEAGKLELEHTDFTLDSVLEQLSDLFAAKANDKALELLFAIDPKVPKKLRGDPLRLGQVLTNLVANALKFTEQGEVVLSVNQIAQAKEQTTLCFSVRDTGIGMTQEQQDRLFHSFSQADTSTTRKYGGTGLGLAISQHLVKLMGGEIQVDSAPGVGSAFQFTVPLGRIREAEVVPLLELDNLPLLLVDDNDTSLEVLERTLSSFGFLVYRARSGQQALSQLEVMEPPELVLCDYRMPQMDGLELAQRLIDWGMAPERILMLTAYSDETLHQRTDKMGLAGFLTKPTNPSRLLDKVLTMLGHQGQVRPIRRQTSLTLSQAQLDQLRGKRILLVEDNPINQEVACEFLEQLGLTVHVAEHGKLALEKLQQSQYDLVLMDCQMPVMDGYEATRRIRHDLKLSLPIIAMTANAMQGDREKCLAAGMDDHLAKPIDINHMHQTLWHYLGDDSPLIPVEAPVEPPVARWPHHPLLDVDKGLQLVQGSEKLYRRLLIRFAESQKESMNNLQLHSQRQQWSQAQRLAHTLKGLCGSLASPELVADFARLEQAFEEHRKAPKLLLKASDKMAQVLDAIEQWQPNPESAEPLADDALKSALRKLQPLLERYDPEAAEQVEALALTHHPQAGDLRELAKLIKGYQFDQARAWLARHLGDEPEGGSSSAAEGADE</sequence>
<feature type="modified residue" description="Phosphohistidine" evidence="16">
    <location>
        <position position="1483"/>
    </location>
</feature>
<dbReference type="SUPFAM" id="SSF47384">
    <property type="entry name" value="Homodimeric domain of signal transducing histidine kinase"/>
    <property type="match status" value="1"/>
</dbReference>
<dbReference type="CDD" id="cd12913">
    <property type="entry name" value="PDC1_MCP_like"/>
    <property type="match status" value="1"/>
</dbReference>
<dbReference type="SMART" id="SM00387">
    <property type="entry name" value="HATPase_c"/>
    <property type="match status" value="1"/>
</dbReference>
<dbReference type="InterPro" id="IPR008207">
    <property type="entry name" value="Sig_transdc_His_kin_Hpt_dom"/>
</dbReference>